<dbReference type="OrthoDB" id="543902at2759"/>
<proteinExistence type="predicted"/>
<dbReference type="InterPro" id="IPR013083">
    <property type="entry name" value="Znf_RING/FYVE/PHD"/>
</dbReference>
<name>A0A2P6TH69_CHLSO</name>
<keyword evidence="2" id="KW-1185">Reference proteome</keyword>
<dbReference type="Gene3D" id="3.30.40.10">
    <property type="entry name" value="Zinc/RING finger domain, C3HC4 (zinc finger)"/>
    <property type="match status" value="1"/>
</dbReference>
<dbReference type="Pfam" id="PF13920">
    <property type="entry name" value="zf-C3HC4_3"/>
    <property type="match status" value="1"/>
</dbReference>
<comment type="caution">
    <text evidence="1">The sequence shown here is derived from an EMBL/GenBank/DDBJ whole genome shotgun (WGS) entry which is preliminary data.</text>
</comment>
<sequence length="448" mass="46641">MVDSESVPTSPTARTGPLAAAAADWHGAASAAAELGLDASLFKIVTGSSAGRVWELMSSGVLPRFDNAREGSNSVPEWHLKVEGAQNQISVLVPSEEPAPFSFDQGRNRVEFEADGERWALELRSARAFERFLQEFNRAAYDNRHGQQDRDLAFWEQRASELNRLQAGTNWSAKSQWHSLLAAFLGPQPDLTDVQTAQLLELIATNAAAAMRSLQDGAAVGPQERAGLASLLGTSPFATAEEVMAAYSLQTAGIQKQPSLAQPSEPTFTFGPASQPFSVSATASTPATGWGSAAAPFGGSAAAGGAAAVPAAAPAAPMFSFGASSSAASALPVFGAAGPSSGSGSAGAAMPAPFVFGAEANNPAAAVPDIGAAANQPENAPPAQQPAEQQVSVCVICYERPITHGFLHQDIVHSCICDTCKDEIKQRSQHRCPICRQWIEAIVAVHVP</sequence>
<protein>
    <submittedName>
        <fullName evidence="1">Nucleoporin 98</fullName>
    </submittedName>
</protein>
<reference evidence="1 2" key="1">
    <citation type="journal article" date="2018" name="Plant J.">
        <title>Genome sequences of Chlorella sorokiniana UTEX 1602 and Micractinium conductrix SAG 241.80: implications to maltose excretion by a green alga.</title>
        <authorList>
            <person name="Arriola M.B."/>
            <person name="Velmurugan N."/>
            <person name="Zhang Y."/>
            <person name="Plunkett M.H."/>
            <person name="Hondzo H."/>
            <person name="Barney B.M."/>
        </authorList>
    </citation>
    <scope>NUCLEOTIDE SEQUENCE [LARGE SCALE GENOMIC DNA]</scope>
    <source>
        <strain evidence="2">UTEX 1602</strain>
    </source>
</reference>
<evidence type="ECO:0000313" key="1">
    <source>
        <dbReference type="EMBL" id="PRW33639.1"/>
    </source>
</evidence>
<gene>
    <name evidence="1" type="ORF">C2E21_7547</name>
</gene>
<dbReference type="AlphaFoldDB" id="A0A2P6TH69"/>
<accession>A0A2P6TH69</accession>
<organism evidence="1 2">
    <name type="scientific">Chlorella sorokiniana</name>
    <name type="common">Freshwater green alga</name>
    <dbReference type="NCBI Taxonomy" id="3076"/>
    <lineage>
        <taxon>Eukaryota</taxon>
        <taxon>Viridiplantae</taxon>
        <taxon>Chlorophyta</taxon>
        <taxon>core chlorophytes</taxon>
        <taxon>Trebouxiophyceae</taxon>
        <taxon>Chlorellales</taxon>
        <taxon>Chlorellaceae</taxon>
        <taxon>Chlorella clade</taxon>
        <taxon>Chlorella</taxon>
    </lineage>
</organism>
<dbReference type="EMBL" id="LHPG02000016">
    <property type="protein sequence ID" value="PRW33639.1"/>
    <property type="molecule type" value="Genomic_DNA"/>
</dbReference>
<dbReference type="Proteomes" id="UP000239899">
    <property type="component" value="Unassembled WGS sequence"/>
</dbReference>
<evidence type="ECO:0000313" key="2">
    <source>
        <dbReference type="Proteomes" id="UP000239899"/>
    </source>
</evidence>